<dbReference type="EMBL" id="GBRH01249803">
    <property type="protein sequence ID" value="JAD48092.1"/>
    <property type="molecule type" value="Transcribed_RNA"/>
</dbReference>
<evidence type="ECO:0000313" key="1">
    <source>
        <dbReference type="EMBL" id="JAD48092.1"/>
    </source>
</evidence>
<reference evidence="1" key="2">
    <citation type="journal article" date="2015" name="Data Brief">
        <title>Shoot transcriptome of the giant reed, Arundo donax.</title>
        <authorList>
            <person name="Barrero R.A."/>
            <person name="Guerrero F.D."/>
            <person name="Moolhuijzen P."/>
            <person name="Goolsby J.A."/>
            <person name="Tidwell J."/>
            <person name="Bellgard S.E."/>
            <person name="Bellgard M.I."/>
        </authorList>
    </citation>
    <scope>NUCLEOTIDE SEQUENCE</scope>
    <source>
        <tissue evidence="1">Shoot tissue taken approximately 20 cm above the soil surface</tissue>
    </source>
</reference>
<name>A0A0A9AM23_ARUDO</name>
<reference evidence="1" key="1">
    <citation type="submission" date="2014-09" db="EMBL/GenBank/DDBJ databases">
        <authorList>
            <person name="Magalhaes I.L.F."/>
            <person name="Oliveira U."/>
            <person name="Santos F.R."/>
            <person name="Vidigal T.H.D.A."/>
            <person name="Brescovit A.D."/>
            <person name="Santos A.J."/>
        </authorList>
    </citation>
    <scope>NUCLEOTIDE SEQUENCE</scope>
    <source>
        <tissue evidence="1">Shoot tissue taken approximately 20 cm above the soil surface</tissue>
    </source>
</reference>
<organism evidence="1">
    <name type="scientific">Arundo donax</name>
    <name type="common">Giant reed</name>
    <name type="synonym">Donax arundinaceus</name>
    <dbReference type="NCBI Taxonomy" id="35708"/>
    <lineage>
        <taxon>Eukaryota</taxon>
        <taxon>Viridiplantae</taxon>
        <taxon>Streptophyta</taxon>
        <taxon>Embryophyta</taxon>
        <taxon>Tracheophyta</taxon>
        <taxon>Spermatophyta</taxon>
        <taxon>Magnoliopsida</taxon>
        <taxon>Liliopsida</taxon>
        <taxon>Poales</taxon>
        <taxon>Poaceae</taxon>
        <taxon>PACMAD clade</taxon>
        <taxon>Arundinoideae</taxon>
        <taxon>Arundineae</taxon>
        <taxon>Arundo</taxon>
    </lineage>
</organism>
<sequence>MHICISTISFIGSDLSDLSWRWICSIPLESDYAQLDLLT</sequence>
<proteinExistence type="predicted"/>
<protein>
    <submittedName>
        <fullName evidence="1">Uncharacterized protein</fullName>
    </submittedName>
</protein>
<accession>A0A0A9AM23</accession>
<dbReference type="AlphaFoldDB" id="A0A0A9AM23"/>